<evidence type="ECO:0000313" key="2">
    <source>
        <dbReference type="EMBL" id="BDZ38761.1"/>
    </source>
</evidence>
<dbReference type="Pfam" id="PF18986">
    <property type="entry name" value="DUF5719"/>
    <property type="match status" value="1"/>
</dbReference>
<evidence type="ECO:0008006" key="4">
    <source>
        <dbReference type="Google" id="ProtNLM"/>
    </source>
</evidence>
<sequence>MKQRTVRLATTGARIATGAVLAAACVAGAVASVPAPWPEVRNSPAVTIVTPVPRDVVLVCNGAFRVLGRDATQAGLMVSAAPLRLRVDGAEDETTTAPLEMPDVTGGEGAQAIVGAVQNRSVPQIAAAESVQLSDEDAAGFAAAPCREPSLTSWLVGGDVSTGASDIIILSNPGEVTATVDLDVYGDERSASTVVVPAKTQLGVPLASVAAGSRSPVVRVVSTGAPVRAALQSTLVRTLDPVGIDLQDGVSGPQKTQVILGARATPATEGDDAVGIVVRMLAPDADAQATVQVRSAASGESIDEYPIELTAATPAEISLAGLAEGAYDIEVSSTAPVVVGARQTVRAGAEEDLAWSLPSPELTADARTTFSVPSGAPATLYLRNPQPEAITVRLEGADEQVVQVDAGGIAAVALRAGGHTLTASGSVNAAIGMRGGDGSAAIAGWPLWPGAATQQPIVVRP</sequence>
<gene>
    <name evidence="2" type="ORF">GCM10025863_13750</name>
</gene>
<keyword evidence="1" id="KW-0732">Signal</keyword>
<protein>
    <recommendedName>
        <fullName evidence="4">Large extracellular alpha-helical protein</fullName>
    </recommendedName>
</protein>
<evidence type="ECO:0000256" key="1">
    <source>
        <dbReference type="SAM" id="SignalP"/>
    </source>
</evidence>
<organism evidence="2 3">
    <name type="scientific">Microbacterium suwonense</name>
    <dbReference type="NCBI Taxonomy" id="683047"/>
    <lineage>
        <taxon>Bacteria</taxon>
        <taxon>Bacillati</taxon>
        <taxon>Actinomycetota</taxon>
        <taxon>Actinomycetes</taxon>
        <taxon>Micrococcales</taxon>
        <taxon>Microbacteriaceae</taxon>
        <taxon>Microbacterium</taxon>
    </lineage>
</organism>
<accession>A0ABM8FTE0</accession>
<proteinExistence type="predicted"/>
<feature type="chain" id="PRO_5046332864" description="Large extracellular alpha-helical protein" evidence="1">
    <location>
        <begin position="23"/>
        <end position="461"/>
    </location>
</feature>
<keyword evidence="3" id="KW-1185">Reference proteome</keyword>
<dbReference type="PROSITE" id="PS51257">
    <property type="entry name" value="PROKAR_LIPOPROTEIN"/>
    <property type="match status" value="1"/>
</dbReference>
<dbReference type="InterPro" id="IPR043777">
    <property type="entry name" value="DUF5719"/>
</dbReference>
<evidence type="ECO:0000313" key="3">
    <source>
        <dbReference type="Proteomes" id="UP001321543"/>
    </source>
</evidence>
<dbReference type="RefSeq" id="WP_286302621.1">
    <property type="nucleotide sequence ID" value="NZ_AP027728.1"/>
</dbReference>
<dbReference type="Proteomes" id="UP001321543">
    <property type="component" value="Chromosome"/>
</dbReference>
<feature type="signal peptide" evidence="1">
    <location>
        <begin position="1"/>
        <end position="22"/>
    </location>
</feature>
<reference evidence="3" key="1">
    <citation type="journal article" date="2019" name="Int. J. Syst. Evol. Microbiol.">
        <title>The Global Catalogue of Microorganisms (GCM) 10K type strain sequencing project: providing services to taxonomists for standard genome sequencing and annotation.</title>
        <authorList>
            <consortium name="The Broad Institute Genomics Platform"/>
            <consortium name="The Broad Institute Genome Sequencing Center for Infectious Disease"/>
            <person name="Wu L."/>
            <person name="Ma J."/>
        </authorList>
    </citation>
    <scope>NUCLEOTIDE SEQUENCE [LARGE SCALE GENOMIC DNA]</scope>
    <source>
        <strain evidence="3">NBRC 106310</strain>
    </source>
</reference>
<dbReference type="EMBL" id="AP027728">
    <property type="protein sequence ID" value="BDZ38761.1"/>
    <property type="molecule type" value="Genomic_DNA"/>
</dbReference>
<name>A0ABM8FTE0_9MICO</name>